<reference evidence="1 2" key="1">
    <citation type="submission" date="2019-05" db="EMBL/GenBank/DDBJ databases">
        <title>Another draft genome of Portunus trituberculatus and its Hox gene families provides insights of decapod evolution.</title>
        <authorList>
            <person name="Jeong J.-H."/>
            <person name="Song I."/>
            <person name="Kim S."/>
            <person name="Choi T."/>
            <person name="Kim D."/>
            <person name="Ryu S."/>
            <person name="Kim W."/>
        </authorList>
    </citation>
    <scope>NUCLEOTIDE SEQUENCE [LARGE SCALE GENOMIC DNA]</scope>
    <source>
        <tissue evidence="1">Muscle</tissue>
    </source>
</reference>
<dbReference type="Proteomes" id="UP000324222">
    <property type="component" value="Unassembled WGS sequence"/>
</dbReference>
<keyword evidence="2" id="KW-1185">Reference proteome</keyword>
<organism evidence="1 2">
    <name type="scientific">Portunus trituberculatus</name>
    <name type="common">Swimming crab</name>
    <name type="synonym">Neptunus trituberculatus</name>
    <dbReference type="NCBI Taxonomy" id="210409"/>
    <lineage>
        <taxon>Eukaryota</taxon>
        <taxon>Metazoa</taxon>
        <taxon>Ecdysozoa</taxon>
        <taxon>Arthropoda</taxon>
        <taxon>Crustacea</taxon>
        <taxon>Multicrustacea</taxon>
        <taxon>Malacostraca</taxon>
        <taxon>Eumalacostraca</taxon>
        <taxon>Eucarida</taxon>
        <taxon>Decapoda</taxon>
        <taxon>Pleocyemata</taxon>
        <taxon>Brachyura</taxon>
        <taxon>Eubrachyura</taxon>
        <taxon>Portunoidea</taxon>
        <taxon>Portunidae</taxon>
        <taxon>Portuninae</taxon>
        <taxon>Portunus</taxon>
    </lineage>
</organism>
<dbReference type="EMBL" id="VSRR010015845">
    <property type="protein sequence ID" value="MPC58618.1"/>
    <property type="molecule type" value="Genomic_DNA"/>
</dbReference>
<name>A0A5B7GNR5_PORTR</name>
<gene>
    <name evidence="1" type="ORF">E2C01_052625</name>
</gene>
<proteinExistence type="predicted"/>
<accession>A0A5B7GNR5</accession>
<evidence type="ECO:0000313" key="1">
    <source>
        <dbReference type="EMBL" id="MPC58618.1"/>
    </source>
</evidence>
<comment type="caution">
    <text evidence="1">The sequence shown here is derived from an EMBL/GenBank/DDBJ whole genome shotgun (WGS) entry which is preliminary data.</text>
</comment>
<dbReference type="AlphaFoldDB" id="A0A5B7GNR5"/>
<sequence>MFCIAPLVAAENFLPENISSRQNDQLPLAAFSPSAPLGVSGCSDLSVKSKIKNGFYNLLEACSGLVCWEGNSGKDAAEERWCFVLKLASVGICLLAQATFFLLLPFERPCAGWLLFLRCVPRQTEIL</sequence>
<protein>
    <submittedName>
        <fullName evidence="1">Uncharacterized protein</fullName>
    </submittedName>
</protein>
<evidence type="ECO:0000313" key="2">
    <source>
        <dbReference type="Proteomes" id="UP000324222"/>
    </source>
</evidence>